<evidence type="ECO:0000256" key="5">
    <source>
        <dbReference type="PIRNR" id="PIRNR017302"/>
    </source>
</evidence>
<evidence type="ECO:0000256" key="2">
    <source>
        <dbReference type="ARBA" id="ARBA00018339"/>
    </source>
</evidence>
<dbReference type="PANTHER" id="PTHR14211">
    <property type="entry name" value="GLIOMA SUPPRESSOR CANDIDATE REGION GENE 2"/>
    <property type="match status" value="1"/>
</dbReference>
<dbReference type="GO" id="GO:0000027">
    <property type="term" value="P:ribosomal large subunit assembly"/>
    <property type="evidence" value="ECO:0007669"/>
    <property type="project" value="UniProtKB-UniRule"/>
</dbReference>
<evidence type="ECO:0000313" key="7">
    <source>
        <dbReference type="EMBL" id="CAK7933798.1"/>
    </source>
</evidence>
<comment type="caution">
    <text evidence="7">The sequence shown here is derived from an EMBL/GenBank/DDBJ whole genome shotgun (WGS) entry which is preliminary data.</text>
</comment>
<keyword evidence="4 5" id="KW-0539">Nucleus</keyword>
<dbReference type="AlphaFoldDB" id="A0AAV1UJD3"/>
<gene>
    <name evidence="7" type="ORF">PM001_LOCUS18948</name>
</gene>
<comment type="subcellular location">
    <subcellularLocation>
        <location evidence="5">Nucleus</location>
        <location evidence="5">Nucleolus</location>
    </subcellularLocation>
    <subcellularLocation>
        <location evidence="5">Nucleus</location>
        <location evidence="5">Nucleoplasm</location>
    </subcellularLocation>
</comment>
<dbReference type="EMBL" id="CAKLBY020000195">
    <property type="protein sequence ID" value="CAK7933798.1"/>
    <property type="molecule type" value="Genomic_DNA"/>
</dbReference>
<reference evidence="7" key="1">
    <citation type="submission" date="2024-01" db="EMBL/GenBank/DDBJ databases">
        <authorList>
            <person name="Webb A."/>
        </authorList>
    </citation>
    <scope>NUCLEOTIDE SEQUENCE</scope>
    <source>
        <strain evidence="7">Pm1</strain>
    </source>
</reference>
<dbReference type="Pfam" id="PF07767">
    <property type="entry name" value="Nop53"/>
    <property type="match status" value="1"/>
</dbReference>
<feature type="region of interest" description="Disordered" evidence="6">
    <location>
        <begin position="203"/>
        <end position="253"/>
    </location>
</feature>
<dbReference type="GO" id="GO:0005730">
    <property type="term" value="C:nucleolus"/>
    <property type="evidence" value="ECO:0007669"/>
    <property type="project" value="UniProtKB-SubCell"/>
</dbReference>
<protein>
    <recommendedName>
        <fullName evidence="2 5">Ribosome biogenesis protein NOP53</fullName>
    </recommendedName>
</protein>
<organism evidence="7 8">
    <name type="scientific">Peronospora matthiolae</name>
    <dbReference type="NCBI Taxonomy" id="2874970"/>
    <lineage>
        <taxon>Eukaryota</taxon>
        <taxon>Sar</taxon>
        <taxon>Stramenopiles</taxon>
        <taxon>Oomycota</taxon>
        <taxon>Peronosporomycetes</taxon>
        <taxon>Peronosporales</taxon>
        <taxon>Peronosporaceae</taxon>
        <taxon>Peronospora</taxon>
    </lineage>
</organism>
<feature type="region of interest" description="Disordered" evidence="6">
    <location>
        <begin position="94"/>
        <end position="124"/>
    </location>
</feature>
<feature type="compositionally biased region" description="Acidic residues" evidence="6">
    <location>
        <begin position="225"/>
        <end position="239"/>
    </location>
</feature>
<comment type="function">
    <text evidence="5">May play a role in ribosome biogenesis.</text>
</comment>
<keyword evidence="3 5" id="KW-0690">Ribosome biogenesis</keyword>
<dbReference type="PANTHER" id="PTHR14211:SF7">
    <property type="entry name" value="RIBOSOME BIOGENESIS PROTEIN NOP53"/>
    <property type="match status" value="1"/>
</dbReference>
<dbReference type="GO" id="GO:0006364">
    <property type="term" value="P:rRNA processing"/>
    <property type="evidence" value="ECO:0007669"/>
    <property type="project" value="TreeGrafter"/>
</dbReference>
<evidence type="ECO:0000313" key="8">
    <source>
        <dbReference type="Proteomes" id="UP001162060"/>
    </source>
</evidence>
<evidence type="ECO:0000256" key="1">
    <source>
        <dbReference type="ARBA" id="ARBA00008838"/>
    </source>
</evidence>
<name>A0AAV1UJD3_9STRA</name>
<evidence type="ECO:0000256" key="3">
    <source>
        <dbReference type="ARBA" id="ARBA00022517"/>
    </source>
</evidence>
<sequence>MGKSTKRRRQQRVEAVGAQVEASIRQDAEEKKLKHVEATQLFQVDSKGGQVSSRLTKKQKLEKLQKDPLLASSRKFDAGKMNKGEVLAVQKLQQQVQQLPPASKRQQKKQSKRKRKQEPTKELWCQDGSVKEDERIKLLDEYVAPVVVKKVKRRKLMASTKYNVPTVEVAAAGQSYHPDFDTHQDVMAEAVAEELERREKKAKLYEPVSKGMSEETLQHIKQESSDSEVGSDSDDEDDTTEKARKVPMQVTRAQRNKRIRHKLLEQGHHMRRGEKAIVKQINASHHILQDIVKSEKESSKKMALKKLQREQKLQGEPPVRVAGKNTKLDRKMPVSFSEELMGNFRTLKPKGHPLLDRFDSLHKRNQIVIGRPTKTRKARVRIIDVKK</sequence>
<dbReference type="PIRSF" id="PIRSF017302">
    <property type="entry name" value="Gltscr2"/>
    <property type="match status" value="1"/>
</dbReference>
<evidence type="ECO:0000256" key="4">
    <source>
        <dbReference type="ARBA" id="ARBA00023242"/>
    </source>
</evidence>
<feature type="compositionally biased region" description="Basic and acidic residues" evidence="6">
    <location>
        <begin position="212"/>
        <end position="224"/>
    </location>
</feature>
<proteinExistence type="inferred from homology"/>
<dbReference type="Proteomes" id="UP001162060">
    <property type="component" value="Unassembled WGS sequence"/>
</dbReference>
<feature type="compositionally biased region" description="Basic residues" evidence="6">
    <location>
        <begin position="105"/>
        <end position="116"/>
    </location>
</feature>
<evidence type="ECO:0000256" key="6">
    <source>
        <dbReference type="SAM" id="MobiDB-lite"/>
    </source>
</evidence>
<comment type="similarity">
    <text evidence="1 5">Belongs to the NOP53 family.</text>
</comment>
<dbReference type="GO" id="GO:0008097">
    <property type="term" value="F:5S rRNA binding"/>
    <property type="evidence" value="ECO:0007669"/>
    <property type="project" value="TreeGrafter"/>
</dbReference>
<accession>A0AAV1UJD3</accession>
<dbReference type="GO" id="GO:0005654">
    <property type="term" value="C:nucleoplasm"/>
    <property type="evidence" value="ECO:0007669"/>
    <property type="project" value="UniProtKB-SubCell"/>
</dbReference>
<dbReference type="InterPro" id="IPR011687">
    <property type="entry name" value="Nop53/GLTSCR2"/>
</dbReference>